<dbReference type="AlphaFoldDB" id="A0A6B0RZK4"/>
<proteinExistence type="predicted"/>
<dbReference type="EMBL" id="VBQZ03000141">
    <property type="protein sequence ID" value="MXQ95618.1"/>
    <property type="molecule type" value="Genomic_DNA"/>
</dbReference>
<accession>A0A6B0RZK4</accession>
<protein>
    <submittedName>
        <fullName evidence="1">Uncharacterized protein</fullName>
    </submittedName>
</protein>
<keyword evidence="2" id="KW-1185">Reference proteome</keyword>
<name>A0A6B0RZK4_9CETA</name>
<dbReference type="Proteomes" id="UP000322234">
    <property type="component" value="Unassembled WGS sequence"/>
</dbReference>
<evidence type="ECO:0000313" key="2">
    <source>
        <dbReference type="Proteomes" id="UP000322234"/>
    </source>
</evidence>
<comment type="caution">
    <text evidence="1">The sequence shown here is derived from an EMBL/GenBank/DDBJ whole genome shotgun (WGS) entry which is preliminary data.</text>
</comment>
<reference evidence="1" key="1">
    <citation type="submission" date="2019-10" db="EMBL/GenBank/DDBJ databases">
        <title>The sequence and de novo assembly of the wild yak genome.</title>
        <authorList>
            <person name="Liu Y."/>
        </authorList>
    </citation>
    <scope>NUCLEOTIDE SEQUENCE [LARGE SCALE GENOMIC DNA]</scope>
    <source>
        <strain evidence="1">WY2019</strain>
    </source>
</reference>
<gene>
    <name evidence="1" type="ORF">E5288_WYG009321</name>
</gene>
<sequence length="200" mass="22163">MYSCRHLVEEPCSLCAIFYQSFTLNDHTDVDDNEACCKQTVANAANKGPEAGLQGRAFGMLSALVFRVFTNQRSFEETTSVLMKGDATFKDFSIRAGGWLELQHLQSPHLISAPGNKASAYETTVQNKSRRELVGIDVEYKDCLMGNATGYGIEETRVHRSQVTDTVTSAPSSEAAFPESWSRAHLAFSPEFTEHSCRCF</sequence>
<evidence type="ECO:0000313" key="1">
    <source>
        <dbReference type="EMBL" id="MXQ95618.1"/>
    </source>
</evidence>
<organism evidence="1 2">
    <name type="scientific">Bos mutus</name>
    <name type="common">wild yak</name>
    <dbReference type="NCBI Taxonomy" id="72004"/>
    <lineage>
        <taxon>Eukaryota</taxon>
        <taxon>Metazoa</taxon>
        <taxon>Chordata</taxon>
        <taxon>Craniata</taxon>
        <taxon>Vertebrata</taxon>
        <taxon>Euteleostomi</taxon>
        <taxon>Mammalia</taxon>
        <taxon>Eutheria</taxon>
        <taxon>Laurasiatheria</taxon>
        <taxon>Artiodactyla</taxon>
        <taxon>Ruminantia</taxon>
        <taxon>Pecora</taxon>
        <taxon>Bovidae</taxon>
        <taxon>Bovinae</taxon>
        <taxon>Bos</taxon>
    </lineage>
</organism>